<dbReference type="WBParaSite" id="PTRK_0000735200.1">
    <property type="protein sequence ID" value="PTRK_0000735200.1"/>
    <property type="gene ID" value="PTRK_0000735200"/>
</dbReference>
<reference evidence="5" key="1">
    <citation type="submission" date="2017-02" db="UniProtKB">
        <authorList>
            <consortium name="WormBaseParasite"/>
        </authorList>
    </citation>
    <scope>IDENTIFICATION</scope>
</reference>
<evidence type="ECO:0000256" key="3">
    <source>
        <dbReference type="SAM" id="MobiDB-lite"/>
    </source>
</evidence>
<comment type="similarity">
    <text evidence="1">Belongs to the MTFR1 family.</text>
</comment>
<dbReference type="PANTHER" id="PTHR14215:SF0">
    <property type="entry name" value="WH2 DOMAIN-CONTAINING PROTEIN"/>
    <property type="match status" value="1"/>
</dbReference>
<keyword evidence="4" id="KW-1185">Reference proteome</keyword>
<feature type="region of interest" description="Disordered" evidence="3">
    <location>
        <begin position="1"/>
        <end position="33"/>
    </location>
</feature>
<evidence type="ECO:0000256" key="1">
    <source>
        <dbReference type="ARBA" id="ARBA00005807"/>
    </source>
</evidence>
<evidence type="ECO:0000313" key="4">
    <source>
        <dbReference type="Proteomes" id="UP000038045"/>
    </source>
</evidence>
<accession>A0A0N4ZHF4</accession>
<name>A0A0N4ZHF4_PARTI</name>
<keyword evidence="2" id="KW-0175">Coiled coil</keyword>
<dbReference type="PANTHER" id="PTHR14215">
    <property type="entry name" value="PROTEIN OF UNKNOWN FUNCTION DUF729"/>
    <property type="match status" value="1"/>
</dbReference>
<protein>
    <submittedName>
        <fullName evidence="5">Rad21_Rec8_N domain-containing protein</fullName>
    </submittedName>
</protein>
<dbReference type="STRING" id="131310.A0A0N4ZHF4"/>
<dbReference type="Proteomes" id="UP000038045">
    <property type="component" value="Unplaced"/>
</dbReference>
<feature type="coiled-coil region" evidence="2">
    <location>
        <begin position="207"/>
        <end position="234"/>
    </location>
</feature>
<evidence type="ECO:0000313" key="5">
    <source>
        <dbReference type="WBParaSite" id="PTRK_0000735200.1"/>
    </source>
</evidence>
<proteinExistence type="inferred from homology"/>
<feature type="region of interest" description="Disordered" evidence="3">
    <location>
        <begin position="256"/>
        <end position="275"/>
    </location>
</feature>
<dbReference type="Pfam" id="PF05308">
    <property type="entry name" value="Mito_fiss_reg"/>
    <property type="match status" value="1"/>
</dbReference>
<sequence>MNCSSSLLNTCEHEENTNSPTSTTPIRRPLLMKSNDKPKNVGLTDIVTALDILMVAVREQFTNFRARLQQIDVSRIVIIAARRLRGVFFQRFYIFFMGLLRRTNIYDDITARNTLKNDNKEEVVCNEYLGETLNDISDIMLVDLFPFDGVTVHKFQVNGLKINNDKSDIFQRKNDKCEDNRSKNGYDFDEKYSLQSGETGQESHITETEAFKKINEMESEIMRLKEEMKKIMGLSTVQYNKDNKSNVEKYNQRSCSSLDDGISVTSTQTSPMISPKANDNTPTFMPPPPPPLPSLINSKVKKENKSIEAKCVKKSQDVPTAETNDGKVVKMNSNILLSELQSVKLKKVDVERIKTCKKMRKVSPSECNDAGSFLQHALFEKFKNVKAESLSDTDSEISVWSDDDDENKLECQYL</sequence>
<dbReference type="InterPro" id="IPR007972">
    <property type="entry name" value="Mtfr1"/>
</dbReference>
<organism evidence="4 5">
    <name type="scientific">Parastrongyloides trichosuri</name>
    <name type="common">Possum-specific nematode worm</name>
    <dbReference type="NCBI Taxonomy" id="131310"/>
    <lineage>
        <taxon>Eukaryota</taxon>
        <taxon>Metazoa</taxon>
        <taxon>Ecdysozoa</taxon>
        <taxon>Nematoda</taxon>
        <taxon>Chromadorea</taxon>
        <taxon>Rhabditida</taxon>
        <taxon>Tylenchina</taxon>
        <taxon>Panagrolaimomorpha</taxon>
        <taxon>Strongyloidoidea</taxon>
        <taxon>Strongyloididae</taxon>
        <taxon>Parastrongyloides</taxon>
    </lineage>
</organism>
<evidence type="ECO:0000256" key="2">
    <source>
        <dbReference type="SAM" id="Coils"/>
    </source>
</evidence>
<dbReference type="AlphaFoldDB" id="A0A0N4ZHF4"/>